<feature type="domain" description="4'-phosphopantetheinyl transferase N-terminal" evidence="1">
    <location>
        <begin position="50"/>
        <end position="106"/>
    </location>
</feature>
<reference evidence="3" key="1">
    <citation type="journal article" date="2019" name="Int. J. Syst. Evol. Microbiol.">
        <title>The Global Catalogue of Microorganisms (GCM) 10K type strain sequencing project: providing services to taxonomists for standard genome sequencing and annotation.</title>
        <authorList>
            <consortium name="The Broad Institute Genomics Platform"/>
            <consortium name="The Broad Institute Genome Sequencing Center for Infectious Disease"/>
            <person name="Wu L."/>
            <person name="Ma J."/>
        </authorList>
    </citation>
    <scope>NUCLEOTIDE SEQUENCE [LARGE SCALE GENOMIC DNA]</scope>
    <source>
        <strain evidence="3">CCM 7224</strain>
    </source>
</reference>
<dbReference type="InterPro" id="IPR003542">
    <property type="entry name" value="Enbac_synth_compD-like"/>
</dbReference>
<accession>A0ABV9UYD6</accession>
<name>A0ABV9UYD6_9ACTN</name>
<dbReference type="PANTHER" id="PTHR38096:SF1">
    <property type="entry name" value="ENTEROBACTIN SYNTHASE COMPONENT D"/>
    <property type="match status" value="1"/>
</dbReference>
<dbReference type="PRINTS" id="PR01399">
    <property type="entry name" value="ENTSNTHTASED"/>
</dbReference>
<organism evidence="2 3">
    <name type="scientific">Streptomyces mauvecolor</name>
    <dbReference type="NCBI Taxonomy" id="58345"/>
    <lineage>
        <taxon>Bacteria</taxon>
        <taxon>Bacillati</taxon>
        <taxon>Actinomycetota</taxon>
        <taxon>Actinomycetes</taxon>
        <taxon>Kitasatosporales</taxon>
        <taxon>Streptomycetaceae</taxon>
        <taxon>Streptomyces</taxon>
    </lineage>
</organism>
<evidence type="ECO:0000313" key="2">
    <source>
        <dbReference type="EMBL" id="MFC4961438.1"/>
    </source>
</evidence>
<comment type="caution">
    <text evidence="2">The sequence shown here is derived from an EMBL/GenBank/DDBJ whole genome shotgun (WGS) entry which is preliminary data.</text>
</comment>
<evidence type="ECO:0000313" key="3">
    <source>
        <dbReference type="Proteomes" id="UP001595834"/>
    </source>
</evidence>
<dbReference type="InterPro" id="IPR037143">
    <property type="entry name" value="4-PPantetheinyl_Trfase_dom_sf"/>
</dbReference>
<gene>
    <name evidence="2" type="ORF">ACFPFX_34625</name>
</gene>
<dbReference type="Gene3D" id="3.90.470.20">
    <property type="entry name" value="4'-phosphopantetheinyl transferase domain"/>
    <property type="match status" value="1"/>
</dbReference>
<evidence type="ECO:0000259" key="1">
    <source>
        <dbReference type="Pfam" id="PF17837"/>
    </source>
</evidence>
<keyword evidence="3" id="KW-1185">Reference proteome</keyword>
<dbReference type="RefSeq" id="WP_344380959.1">
    <property type="nucleotide sequence ID" value="NZ_BAAASQ010000080.1"/>
</dbReference>
<dbReference type="EMBL" id="JBHSIZ010000047">
    <property type="protein sequence ID" value="MFC4961438.1"/>
    <property type="molecule type" value="Genomic_DNA"/>
</dbReference>
<dbReference type="Proteomes" id="UP001595834">
    <property type="component" value="Unassembled WGS sequence"/>
</dbReference>
<protein>
    <recommendedName>
        <fullName evidence="1">4'-phosphopantetheinyl transferase N-terminal domain-containing protein</fullName>
    </recommendedName>
</protein>
<proteinExistence type="predicted"/>
<dbReference type="InterPro" id="IPR041354">
    <property type="entry name" value="4PPT_N"/>
</dbReference>
<dbReference type="Pfam" id="PF17837">
    <property type="entry name" value="4PPT_N"/>
    <property type="match status" value="1"/>
</dbReference>
<sequence>MTEAGIRRLLVSLVRQAGATQRFSIGVRRVDATGQVPHVAALDRGFRVSERRRREFLAGRAAAAEALARRDMQGYSVSRTERGVPVWPPGVVGSISHSRTWAVSVVFDSDIAICCGVDIEEVTAASAAPSVELHCARESLYKALSPGTGLPFRPEQWRLQRSGSKGCWAVSVPESFPAHRLRLAPRLVTAFAPPLQAALTLAHRAA</sequence>
<dbReference type="PANTHER" id="PTHR38096">
    <property type="entry name" value="ENTEROBACTIN SYNTHASE COMPONENT D"/>
    <property type="match status" value="1"/>
</dbReference>
<dbReference type="SUPFAM" id="SSF56214">
    <property type="entry name" value="4'-phosphopantetheinyl transferase"/>
    <property type="match status" value="1"/>
</dbReference>